<dbReference type="AlphaFoldDB" id="A0A9D1CYJ7"/>
<protein>
    <submittedName>
        <fullName evidence="1">Uncharacterized protein</fullName>
    </submittedName>
</protein>
<reference evidence="1" key="1">
    <citation type="submission" date="2020-10" db="EMBL/GenBank/DDBJ databases">
        <authorList>
            <person name="Gilroy R."/>
        </authorList>
    </citation>
    <scope>NUCLEOTIDE SEQUENCE</scope>
    <source>
        <strain evidence="1">CHK147-3167</strain>
    </source>
</reference>
<proteinExistence type="predicted"/>
<gene>
    <name evidence="1" type="ORF">IAB27_03515</name>
</gene>
<sequence length="153" mass="18049">MKILDRELGSVNVQIKDLYFLGNCSDYQREVYQLLDRNNYKVAILKADDIYYLKFSSVLDIDLIMSNDYIVDFDDIQEMSLADLHKKIHYIEKKMDNLCKNYFRMCSKNLIMPVSNFESLKKDTDNSLALMNNMLNDYNTAYSKMSSNVMVKR</sequence>
<dbReference type="Proteomes" id="UP000886786">
    <property type="component" value="Unassembled WGS sequence"/>
</dbReference>
<dbReference type="EMBL" id="DVFV01000067">
    <property type="protein sequence ID" value="HIQ90679.1"/>
    <property type="molecule type" value="Genomic_DNA"/>
</dbReference>
<evidence type="ECO:0000313" key="2">
    <source>
        <dbReference type="Proteomes" id="UP000886786"/>
    </source>
</evidence>
<accession>A0A9D1CYJ7</accession>
<reference evidence="1" key="2">
    <citation type="journal article" date="2021" name="PeerJ">
        <title>Extensive microbial diversity within the chicken gut microbiome revealed by metagenomics and culture.</title>
        <authorList>
            <person name="Gilroy R."/>
            <person name="Ravi A."/>
            <person name="Getino M."/>
            <person name="Pursley I."/>
            <person name="Horton D.L."/>
            <person name="Alikhan N.F."/>
            <person name="Baker D."/>
            <person name="Gharbi K."/>
            <person name="Hall N."/>
            <person name="Watson M."/>
            <person name="Adriaenssens E.M."/>
            <person name="Foster-Nyarko E."/>
            <person name="Jarju S."/>
            <person name="Secka A."/>
            <person name="Antonio M."/>
            <person name="Oren A."/>
            <person name="Chaudhuri R.R."/>
            <person name="La Ragione R."/>
            <person name="Hildebrand F."/>
            <person name="Pallen M.J."/>
        </authorList>
    </citation>
    <scope>NUCLEOTIDE SEQUENCE</scope>
    <source>
        <strain evidence="1">CHK147-3167</strain>
    </source>
</reference>
<name>A0A9D1CYJ7_9FIRM</name>
<evidence type="ECO:0000313" key="1">
    <source>
        <dbReference type="EMBL" id="HIQ90679.1"/>
    </source>
</evidence>
<organism evidence="1 2">
    <name type="scientific">Candidatus Coprosoma intestinipullorum</name>
    <dbReference type="NCBI Taxonomy" id="2840752"/>
    <lineage>
        <taxon>Bacteria</taxon>
        <taxon>Bacillati</taxon>
        <taxon>Bacillota</taxon>
        <taxon>Bacillota incertae sedis</taxon>
        <taxon>Candidatus Coprosoma</taxon>
    </lineage>
</organism>
<comment type="caution">
    <text evidence="1">The sequence shown here is derived from an EMBL/GenBank/DDBJ whole genome shotgun (WGS) entry which is preliminary data.</text>
</comment>